<proteinExistence type="predicted"/>
<feature type="non-terminal residue" evidence="2">
    <location>
        <position position="54"/>
    </location>
</feature>
<organism evidence="2">
    <name type="scientific">marine metagenome</name>
    <dbReference type="NCBI Taxonomy" id="408172"/>
    <lineage>
        <taxon>unclassified sequences</taxon>
        <taxon>metagenomes</taxon>
        <taxon>ecological metagenomes</taxon>
    </lineage>
</organism>
<reference evidence="2" key="1">
    <citation type="submission" date="2018-05" db="EMBL/GenBank/DDBJ databases">
        <authorList>
            <person name="Lanie J.A."/>
            <person name="Ng W.-L."/>
            <person name="Kazmierczak K.M."/>
            <person name="Andrzejewski T.M."/>
            <person name="Davidsen T.M."/>
            <person name="Wayne K.J."/>
            <person name="Tettelin H."/>
            <person name="Glass J.I."/>
            <person name="Rusch D."/>
            <person name="Podicherti R."/>
            <person name="Tsui H.-C.T."/>
            <person name="Winkler M.E."/>
        </authorList>
    </citation>
    <scope>NUCLEOTIDE SEQUENCE</scope>
</reference>
<evidence type="ECO:0000313" key="2">
    <source>
        <dbReference type="EMBL" id="SVC84914.1"/>
    </source>
</evidence>
<dbReference type="AlphaFoldDB" id="A0A382QH96"/>
<accession>A0A382QH96</accession>
<sequence length="54" mass="5960">MDRWTVSDGTDTATLSGDPERWLVELDISDPTTPGDPSDELGTNDDRARRLLEA</sequence>
<name>A0A382QH96_9ZZZZ</name>
<protein>
    <submittedName>
        <fullName evidence="2">Uncharacterized protein</fullName>
    </submittedName>
</protein>
<dbReference type="EMBL" id="UINC01114539">
    <property type="protein sequence ID" value="SVC84914.1"/>
    <property type="molecule type" value="Genomic_DNA"/>
</dbReference>
<feature type="region of interest" description="Disordered" evidence="1">
    <location>
        <begin position="1"/>
        <end position="21"/>
    </location>
</feature>
<gene>
    <name evidence="2" type="ORF">METZ01_LOCUS337768</name>
</gene>
<evidence type="ECO:0000256" key="1">
    <source>
        <dbReference type="SAM" id="MobiDB-lite"/>
    </source>
</evidence>
<feature type="region of interest" description="Disordered" evidence="1">
    <location>
        <begin position="27"/>
        <end position="46"/>
    </location>
</feature>